<dbReference type="GO" id="GO:0061630">
    <property type="term" value="F:ubiquitin protein ligase activity"/>
    <property type="evidence" value="ECO:0007669"/>
    <property type="project" value="UniProtKB-UniRule"/>
</dbReference>
<dbReference type="CDD" id="cd19672">
    <property type="entry name" value="UBR-box_UBR1_like"/>
    <property type="match status" value="1"/>
</dbReference>
<comment type="pathway">
    <text evidence="2 10">Protein modification; protein ubiquitination.</text>
</comment>
<accession>B4JN26</accession>
<organism evidence="14">
    <name type="scientific">Drosophila grimshawi</name>
    <name type="common">Hawaiian fruit fly</name>
    <name type="synonym">Idiomyia grimshawi</name>
    <dbReference type="NCBI Taxonomy" id="7222"/>
    <lineage>
        <taxon>Eukaryota</taxon>
        <taxon>Metazoa</taxon>
        <taxon>Ecdysozoa</taxon>
        <taxon>Arthropoda</taxon>
        <taxon>Hexapoda</taxon>
        <taxon>Insecta</taxon>
        <taxon>Pterygota</taxon>
        <taxon>Neoptera</taxon>
        <taxon>Endopterygota</taxon>
        <taxon>Diptera</taxon>
        <taxon>Brachycera</taxon>
        <taxon>Muscomorpha</taxon>
        <taxon>Ephydroidea</taxon>
        <taxon>Drosophilidae</taxon>
        <taxon>Drosophila</taxon>
        <taxon>Hawaiian Drosophila</taxon>
    </lineage>
</organism>
<feature type="domain" description="UBR-type" evidence="12">
    <location>
        <begin position="102"/>
        <end position="173"/>
    </location>
</feature>
<evidence type="ECO:0000256" key="8">
    <source>
        <dbReference type="ARBA" id="ARBA00046341"/>
    </source>
</evidence>
<keyword evidence="3 10" id="KW-0808">Transferase</keyword>
<dbReference type="InterPro" id="IPR003126">
    <property type="entry name" value="Znf_UBR"/>
</dbReference>
<dbReference type="InterPro" id="IPR044046">
    <property type="entry name" value="E3_ligase_UBR-like_C"/>
</dbReference>
<evidence type="ECO:0000256" key="5">
    <source>
        <dbReference type="ARBA" id="ARBA00022771"/>
    </source>
</evidence>
<evidence type="ECO:0000313" key="14">
    <source>
        <dbReference type="Proteomes" id="UP000001070"/>
    </source>
</evidence>
<dbReference type="Pfam" id="PF02207">
    <property type="entry name" value="zf-UBR"/>
    <property type="match status" value="1"/>
</dbReference>
<dbReference type="GO" id="GO:0005737">
    <property type="term" value="C:cytoplasm"/>
    <property type="evidence" value="ECO:0007669"/>
    <property type="project" value="TreeGrafter"/>
</dbReference>
<evidence type="ECO:0000256" key="11">
    <source>
        <dbReference type="SAM" id="MobiDB-lite"/>
    </source>
</evidence>
<dbReference type="Pfam" id="PF02617">
    <property type="entry name" value="ClpS"/>
    <property type="match status" value="1"/>
</dbReference>
<dbReference type="InterPro" id="IPR003769">
    <property type="entry name" value="ClpS_core"/>
</dbReference>
<feature type="zinc finger region" description="UBR-type" evidence="9">
    <location>
        <begin position="102"/>
        <end position="173"/>
    </location>
</feature>
<dbReference type="Pfam" id="PF22960">
    <property type="entry name" value="WHD_UBR1"/>
    <property type="match status" value="1"/>
</dbReference>
<dbReference type="Gene3D" id="2.10.110.30">
    <property type="match status" value="1"/>
</dbReference>
<dbReference type="EC" id="2.3.2.27" evidence="10"/>
<dbReference type="OMA" id="GEASYMC"/>
<keyword evidence="14" id="KW-1185">Reference proteome</keyword>
<dbReference type="Gene3D" id="3.30.1390.10">
    <property type="match status" value="1"/>
</dbReference>
<keyword evidence="4 10" id="KW-0479">Metal-binding</keyword>
<comment type="similarity">
    <text evidence="8 10">Belongs to the E3 ubiquitin-protein ligase UBR1-like family.</text>
</comment>
<evidence type="ECO:0000256" key="7">
    <source>
        <dbReference type="ARBA" id="ARBA00022833"/>
    </source>
</evidence>
<evidence type="ECO:0000256" key="6">
    <source>
        <dbReference type="ARBA" id="ARBA00022786"/>
    </source>
</evidence>
<dbReference type="EMBL" id="CH916371">
    <property type="protein sequence ID" value="EDV92119.1"/>
    <property type="molecule type" value="Genomic_DNA"/>
</dbReference>
<proteinExistence type="inferred from homology"/>
<dbReference type="UniPathway" id="UPA00143"/>
<dbReference type="InterPro" id="IPR014719">
    <property type="entry name" value="Ribosomal_bL12_C/ClpS-like"/>
</dbReference>
<dbReference type="PANTHER" id="PTHR21497:SF24">
    <property type="entry name" value="E3 UBIQUITIN-PROTEIN LIGASE UBR1"/>
    <property type="match status" value="1"/>
</dbReference>
<dbReference type="STRING" id="7222.B4JN26"/>
<dbReference type="HOGENOM" id="CLU_001801_2_0_1"/>
<dbReference type="Proteomes" id="UP000001070">
    <property type="component" value="Unassembled WGS sequence"/>
</dbReference>
<dbReference type="GO" id="GO:0008270">
    <property type="term" value="F:zinc ion binding"/>
    <property type="evidence" value="ECO:0007669"/>
    <property type="project" value="UniProtKB-UniRule"/>
</dbReference>
<dbReference type="SMART" id="SM00396">
    <property type="entry name" value="ZnF_UBR1"/>
    <property type="match status" value="1"/>
</dbReference>
<dbReference type="InParanoid" id="B4JN26"/>
<evidence type="ECO:0000259" key="12">
    <source>
        <dbReference type="PROSITE" id="PS51157"/>
    </source>
</evidence>
<evidence type="ECO:0000256" key="4">
    <source>
        <dbReference type="ARBA" id="ARBA00022723"/>
    </source>
</evidence>
<dbReference type="GO" id="GO:0000151">
    <property type="term" value="C:ubiquitin ligase complex"/>
    <property type="evidence" value="ECO:0007669"/>
    <property type="project" value="TreeGrafter"/>
</dbReference>
<dbReference type="FunFam" id="1.10.10.2670:FF:000007">
    <property type="entry name" value="E3 ubiquitin-protein ligase UBR1"/>
    <property type="match status" value="1"/>
</dbReference>
<dbReference type="Gene3D" id="1.10.10.2670">
    <property type="entry name" value="E3 ubiquitin-protein ligase"/>
    <property type="match status" value="1"/>
</dbReference>
<dbReference type="InterPro" id="IPR036390">
    <property type="entry name" value="WH_DNA-bd_sf"/>
</dbReference>
<evidence type="ECO:0000256" key="9">
    <source>
        <dbReference type="PROSITE-ProRule" id="PRU00508"/>
    </source>
</evidence>
<protein>
    <recommendedName>
        <fullName evidence="10">E3 ubiquitin-protein ligase</fullName>
        <ecNumber evidence="10">2.3.2.27</ecNumber>
    </recommendedName>
</protein>
<evidence type="ECO:0000256" key="3">
    <source>
        <dbReference type="ARBA" id="ARBA00022679"/>
    </source>
</evidence>
<reference evidence="13 14" key="1">
    <citation type="journal article" date="2007" name="Nature">
        <title>Evolution of genes and genomes on the Drosophila phylogeny.</title>
        <authorList>
            <consortium name="Drosophila 12 Genomes Consortium"/>
            <person name="Clark A.G."/>
            <person name="Eisen M.B."/>
            <person name="Smith D.R."/>
            <person name="Bergman C.M."/>
            <person name="Oliver B."/>
            <person name="Markow T.A."/>
            <person name="Kaufman T.C."/>
            <person name="Kellis M."/>
            <person name="Gelbart W."/>
            <person name="Iyer V.N."/>
            <person name="Pollard D.A."/>
            <person name="Sackton T.B."/>
            <person name="Larracuente A.M."/>
            <person name="Singh N.D."/>
            <person name="Abad J.P."/>
            <person name="Abt D.N."/>
            <person name="Adryan B."/>
            <person name="Aguade M."/>
            <person name="Akashi H."/>
            <person name="Anderson W.W."/>
            <person name="Aquadro C.F."/>
            <person name="Ardell D.H."/>
            <person name="Arguello R."/>
            <person name="Artieri C.G."/>
            <person name="Barbash D.A."/>
            <person name="Barker D."/>
            <person name="Barsanti P."/>
            <person name="Batterham P."/>
            <person name="Batzoglou S."/>
            <person name="Begun D."/>
            <person name="Bhutkar A."/>
            <person name="Blanco E."/>
            <person name="Bosak S.A."/>
            <person name="Bradley R.K."/>
            <person name="Brand A.D."/>
            <person name="Brent M.R."/>
            <person name="Brooks A.N."/>
            <person name="Brown R.H."/>
            <person name="Butlin R.K."/>
            <person name="Caggese C."/>
            <person name="Calvi B.R."/>
            <person name="Bernardo de Carvalho A."/>
            <person name="Caspi A."/>
            <person name="Castrezana S."/>
            <person name="Celniker S.E."/>
            <person name="Chang J.L."/>
            <person name="Chapple C."/>
            <person name="Chatterji S."/>
            <person name="Chinwalla A."/>
            <person name="Civetta A."/>
            <person name="Clifton S.W."/>
            <person name="Comeron J.M."/>
            <person name="Costello J.C."/>
            <person name="Coyne J.A."/>
            <person name="Daub J."/>
            <person name="David R.G."/>
            <person name="Delcher A.L."/>
            <person name="Delehaunty K."/>
            <person name="Do C.B."/>
            <person name="Ebling H."/>
            <person name="Edwards K."/>
            <person name="Eickbush T."/>
            <person name="Evans J.D."/>
            <person name="Filipski A."/>
            <person name="Findeiss S."/>
            <person name="Freyhult E."/>
            <person name="Fulton L."/>
            <person name="Fulton R."/>
            <person name="Garcia A.C."/>
            <person name="Gardiner A."/>
            <person name="Garfield D.A."/>
            <person name="Garvin B.E."/>
            <person name="Gibson G."/>
            <person name="Gilbert D."/>
            <person name="Gnerre S."/>
            <person name="Godfrey J."/>
            <person name="Good R."/>
            <person name="Gotea V."/>
            <person name="Gravely B."/>
            <person name="Greenberg A.J."/>
            <person name="Griffiths-Jones S."/>
            <person name="Gross S."/>
            <person name="Guigo R."/>
            <person name="Gustafson E.A."/>
            <person name="Haerty W."/>
            <person name="Hahn M.W."/>
            <person name="Halligan D.L."/>
            <person name="Halpern A.L."/>
            <person name="Halter G.M."/>
            <person name="Han M.V."/>
            <person name="Heger A."/>
            <person name="Hillier L."/>
            <person name="Hinrichs A.S."/>
            <person name="Holmes I."/>
            <person name="Hoskins R.A."/>
            <person name="Hubisz M.J."/>
            <person name="Hultmark D."/>
            <person name="Huntley M.A."/>
            <person name="Jaffe D.B."/>
            <person name="Jagadeeshan S."/>
            <person name="Jeck W.R."/>
            <person name="Johnson J."/>
            <person name="Jones C.D."/>
            <person name="Jordan W.C."/>
            <person name="Karpen G.H."/>
            <person name="Kataoka E."/>
            <person name="Keightley P.D."/>
            <person name="Kheradpour P."/>
            <person name="Kirkness E.F."/>
            <person name="Koerich L.B."/>
            <person name="Kristiansen K."/>
            <person name="Kudrna D."/>
            <person name="Kulathinal R.J."/>
            <person name="Kumar S."/>
            <person name="Kwok R."/>
            <person name="Lander E."/>
            <person name="Langley C.H."/>
            <person name="Lapoint R."/>
            <person name="Lazzaro B.P."/>
            <person name="Lee S.J."/>
            <person name="Levesque L."/>
            <person name="Li R."/>
            <person name="Lin C.F."/>
            <person name="Lin M.F."/>
            <person name="Lindblad-Toh K."/>
            <person name="Llopart A."/>
            <person name="Long M."/>
            <person name="Low L."/>
            <person name="Lozovsky E."/>
            <person name="Lu J."/>
            <person name="Luo M."/>
            <person name="Machado C.A."/>
            <person name="Makalowski W."/>
            <person name="Marzo M."/>
            <person name="Matsuda M."/>
            <person name="Matzkin L."/>
            <person name="McAllister B."/>
            <person name="McBride C.S."/>
            <person name="McKernan B."/>
            <person name="McKernan K."/>
            <person name="Mendez-Lago M."/>
            <person name="Minx P."/>
            <person name="Mollenhauer M.U."/>
            <person name="Montooth K."/>
            <person name="Mount S.M."/>
            <person name="Mu X."/>
            <person name="Myers E."/>
            <person name="Negre B."/>
            <person name="Newfeld S."/>
            <person name="Nielsen R."/>
            <person name="Noor M.A."/>
            <person name="O'Grady P."/>
            <person name="Pachter L."/>
            <person name="Papaceit M."/>
            <person name="Parisi M.J."/>
            <person name="Parisi M."/>
            <person name="Parts L."/>
            <person name="Pedersen J.S."/>
            <person name="Pesole G."/>
            <person name="Phillippy A.M."/>
            <person name="Ponting C.P."/>
            <person name="Pop M."/>
            <person name="Porcelli D."/>
            <person name="Powell J.R."/>
            <person name="Prohaska S."/>
            <person name="Pruitt K."/>
            <person name="Puig M."/>
            <person name="Quesneville H."/>
            <person name="Ram K.R."/>
            <person name="Rand D."/>
            <person name="Rasmussen M.D."/>
            <person name="Reed L.K."/>
            <person name="Reenan R."/>
            <person name="Reily A."/>
            <person name="Remington K.A."/>
            <person name="Rieger T.T."/>
            <person name="Ritchie M.G."/>
            <person name="Robin C."/>
            <person name="Rogers Y.H."/>
            <person name="Rohde C."/>
            <person name="Rozas J."/>
            <person name="Rubenfield M.J."/>
            <person name="Ruiz A."/>
            <person name="Russo S."/>
            <person name="Salzberg S.L."/>
            <person name="Sanchez-Gracia A."/>
            <person name="Saranga D.J."/>
            <person name="Sato H."/>
            <person name="Schaeffer S.W."/>
            <person name="Schatz M.C."/>
            <person name="Schlenke T."/>
            <person name="Schwartz R."/>
            <person name="Segarra C."/>
            <person name="Singh R.S."/>
            <person name="Sirot L."/>
            <person name="Sirota M."/>
            <person name="Sisneros N.B."/>
            <person name="Smith C.D."/>
            <person name="Smith T.F."/>
            <person name="Spieth J."/>
            <person name="Stage D.E."/>
            <person name="Stark A."/>
            <person name="Stephan W."/>
            <person name="Strausberg R.L."/>
            <person name="Strempel S."/>
            <person name="Sturgill D."/>
            <person name="Sutton G."/>
            <person name="Sutton G.G."/>
            <person name="Tao W."/>
            <person name="Teichmann S."/>
            <person name="Tobari Y.N."/>
            <person name="Tomimura Y."/>
            <person name="Tsolas J.M."/>
            <person name="Valente V.L."/>
            <person name="Venter E."/>
            <person name="Venter J.C."/>
            <person name="Vicario S."/>
            <person name="Vieira F.G."/>
            <person name="Vilella A.J."/>
            <person name="Villasante A."/>
            <person name="Walenz B."/>
            <person name="Wang J."/>
            <person name="Wasserman M."/>
            <person name="Watts T."/>
            <person name="Wilson D."/>
            <person name="Wilson R.K."/>
            <person name="Wing R.A."/>
            <person name="Wolfner M.F."/>
            <person name="Wong A."/>
            <person name="Wong G.K."/>
            <person name="Wu C.I."/>
            <person name="Wu G."/>
            <person name="Yamamoto D."/>
            <person name="Yang H.P."/>
            <person name="Yang S.P."/>
            <person name="Yorke J.A."/>
            <person name="Yoshida K."/>
            <person name="Zdobnov E."/>
            <person name="Zhang P."/>
            <person name="Zhang Y."/>
            <person name="Zimin A.V."/>
            <person name="Baldwin J."/>
            <person name="Abdouelleil A."/>
            <person name="Abdulkadir J."/>
            <person name="Abebe A."/>
            <person name="Abera B."/>
            <person name="Abreu J."/>
            <person name="Acer S.C."/>
            <person name="Aftuck L."/>
            <person name="Alexander A."/>
            <person name="An P."/>
            <person name="Anderson E."/>
            <person name="Anderson S."/>
            <person name="Arachi H."/>
            <person name="Azer M."/>
            <person name="Bachantsang P."/>
            <person name="Barry A."/>
            <person name="Bayul T."/>
            <person name="Berlin A."/>
            <person name="Bessette D."/>
            <person name="Bloom T."/>
            <person name="Blye J."/>
            <person name="Boguslavskiy L."/>
            <person name="Bonnet C."/>
            <person name="Boukhgalter B."/>
            <person name="Bourzgui I."/>
            <person name="Brown A."/>
            <person name="Cahill P."/>
            <person name="Channer S."/>
            <person name="Cheshatsang Y."/>
            <person name="Chuda L."/>
            <person name="Citroen M."/>
            <person name="Collymore A."/>
            <person name="Cooke P."/>
            <person name="Costello M."/>
            <person name="D'Aco K."/>
            <person name="Daza R."/>
            <person name="De Haan G."/>
            <person name="DeGray S."/>
            <person name="DeMaso C."/>
            <person name="Dhargay N."/>
            <person name="Dooley K."/>
            <person name="Dooley E."/>
            <person name="Doricent M."/>
            <person name="Dorje P."/>
            <person name="Dorjee K."/>
            <person name="Dupes A."/>
            <person name="Elong R."/>
            <person name="Falk J."/>
            <person name="Farina A."/>
            <person name="Faro S."/>
            <person name="Ferguson D."/>
            <person name="Fisher S."/>
            <person name="Foley C.D."/>
            <person name="Franke A."/>
            <person name="Friedrich D."/>
            <person name="Gadbois L."/>
            <person name="Gearin G."/>
            <person name="Gearin C.R."/>
            <person name="Giannoukos G."/>
            <person name="Goode T."/>
            <person name="Graham J."/>
            <person name="Grandbois E."/>
            <person name="Grewal S."/>
            <person name="Gyaltsen K."/>
            <person name="Hafez N."/>
            <person name="Hagos B."/>
            <person name="Hall J."/>
            <person name="Henson C."/>
            <person name="Hollinger A."/>
            <person name="Honan T."/>
            <person name="Huard M.D."/>
            <person name="Hughes L."/>
            <person name="Hurhula B."/>
            <person name="Husby M.E."/>
            <person name="Kamat A."/>
            <person name="Kanga B."/>
            <person name="Kashin S."/>
            <person name="Khazanovich D."/>
            <person name="Kisner P."/>
            <person name="Lance K."/>
            <person name="Lara M."/>
            <person name="Lee W."/>
            <person name="Lennon N."/>
            <person name="Letendre F."/>
            <person name="LeVine R."/>
            <person name="Lipovsky A."/>
            <person name="Liu X."/>
            <person name="Liu J."/>
            <person name="Liu S."/>
            <person name="Lokyitsang T."/>
            <person name="Lokyitsang Y."/>
            <person name="Lubonja R."/>
            <person name="Lui A."/>
            <person name="MacDonald P."/>
            <person name="Magnisalis V."/>
            <person name="Maru K."/>
            <person name="Matthews C."/>
            <person name="McCusker W."/>
            <person name="McDonough S."/>
            <person name="Mehta T."/>
            <person name="Meldrim J."/>
            <person name="Meneus L."/>
            <person name="Mihai O."/>
            <person name="Mihalev A."/>
            <person name="Mihova T."/>
            <person name="Mittelman R."/>
            <person name="Mlenga V."/>
            <person name="Montmayeur A."/>
            <person name="Mulrain L."/>
            <person name="Navidi A."/>
            <person name="Naylor J."/>
            <person name="Negash T."/>
            <person name="Nguyen T."/>
            <person name="Nguyen N."/>
            <person name="Nicol R."/>
            <person name="Norbu C."/>
            <person name="Norbu N."/>
            <person name="Novod N."/>
            <person name="O'Neill B."/>
            <person name="Osman S."/>
            <person name="Markiewicz E."/>
            <person name="Oyono O.L."/>
            <person name="Patti C."/>
            <person name="Phunkhang P."/>
            <person name="Pierre F."/>
            <person name="Priest M."/>
            <person name="Raghuraman S."/>
            <person name="Rege F."/>
            <person name="Reyes R."/>
            <person name="Rise C."/>
            <person name="Rogov P."/>
            <person name="Ross K."/>
            <person name="Ryan E."/>
            <person name="Settipalli S."/>
            <person name="Shea T."/>
            <person name="Sherpa N."/>
            <person name="Shi L."/>
            <person name="Shih D."/>
            <person name="Sparrow T."/>
            <person name="Spaulding J."/>
            <person name="Stalker J."/>
            <person name="Stange-Thomann N."/>
            <person name="Stavropoulos S."/>
            <person name="Stone C."/>
            <person name="Strader C."/>
            <person name="Tesfaye S."/>
            <person name="Thomson T."/>
            <person name="Thoulutsang Y."/>
            <person name="Thoulutsang D."/>
            <person name="Topham K."/>
            <person name="Topping I."/>
            <person name="Tsamla T."/>
            <person name="Vassiliev H."/>
            <person name="Vo A."/>
            <person name="Wangchuk T."/>
            <person name="Wangdi T."/>
            <person name="Weiand M."/>
            <person name="Wilkinson J."/>
            <person name="Wilson A."/>
            <person name="Yadav S."/>
            <person name="Young G."/>
            <person name="Yu Q."/>
            <person name="Zembek L."/>
            <person name="Zhong D."/>
            <person name="Zimmer A."/>
            <person name="Zwirko Z."/>
            <person name="Jaffe D.B."/>
            <person name="Alvarez P."/>
            <person name="Brockman W."/>
            <person name="Butler J."/>
            <person name="Chin C."/>
            <person name="Gnerre S."/>
            <person name="Grabherr M."/>
            <person name="Kleber M."/>
            <person name="Mauceli E."/>
            <person name="MacCallum I."/>
        </authorList>
    </citation>
    <scope>NUCLEOTIDE SEQUENCE [LARGE SCALE GENOMIC DNA]</scope>
    <source>
        <strain evidence="14">Tucson 15287-2541.00</strain>
    </source>
</reference>
<sequence>MDRYDMEDVVVAPPAEHDGTSPLKEWRLKFQAGTLTRNDIIWYIKTEAPNYFGFLTVMETVKCMFKESLAKEEIIDVIVEFMLNENPVTALEKLRMEGNTATVCGKVFKNGEPTYSCRECGVDPTCVLCVNCFKRSAHRFHKYKMSSSGGGGCCDCGDDEAWKRDQYCELHLANSKNPFESEIITSAVLERAEICFSAILAFCVNYLEIEPNASLQCLDGELDGASFCTVLYNDESHTFDQVINTLTKIARCRHKDAMEIVAAIDREGRAVVKCDTFKECNDLKTAIENQNIPPNGVLTNARHSPSLRTSVLNINSVACQQFALQLLSWFQEFLVRHYLFRKTFASLVQQKNESYCIRHILEYDVKLWKTARTCWHRLLISGMLMEYENKVVFAQEFSRRYASIVEEFINDDHDHSFSIVSLSVQLFTVPTISHYLIAREGIFDKLLHTFYHVAIEKFIHNRKLHFSKDIASMTFFKRANYILYDLRYLLSIKPELISGDLRRGFLEGCKALMRVLNVMQGMESITRQVGQHMDYEPEWECAFNLHIKLASTISQVIDWASSDAKLLRKLYKMTVRALVNNSFIVGSQDVEPREVAGHIANCLLYDVSKRPVSIHLPLSRFYAGIYLHLGAHDLTYDMLLAEAETINLKLTPREIIEPVLCTQAMTAQVAAGMWRRNGYSLLHQLYFYRNVRCRVEMLDRDIVCLQIGASLMESNEFLIHMLNKFDMIEWARPNYDTGLPQKLAEDELNRQKAMTDEFLELLIIIIGERWMPGVSFVTEEDRLRKEIIQLLCTKSYSHSELSRALPDCNGGSNDSIIEHVIKTVATFKKPIGSESKGVYEMKEHLYDEFNVYFYHYTKEDKSKAEEQQRERCKFKKELVCCPPPMLPQLTPAFTSMANILQCNVFLSITAIVMDRALDSRSRSFTESHLQKVLHLLGFAIQEELSEHYPFLSFYERSQTFNVLQKLEELARCPDLEAHHDFVLWTIKRFKQLQAKQAPNITSTGTHEHGGADQPLTSEQQARLEKENRSRLAAERRAKIMAQMQNAQKSFMKSNAEMFASTTEEATAAAATAAAATASKPSSDTPMDWDDIAESLEEQGAAALLPETSRTVACLGERRRHYEAVDIRFKCILCFEDCSISSSGPPLVSSAFVQTSRVIYTTPSAEGRRPALHVSCCGHVMHYICWKEYYSSEESKELRRPQRNRVPLNQAQNVEFHCPYCRTLSNTVLPVSDALQKFSPPSVPTSGNFMPLDNFVETLRMASELALAESATTTIDNMAHFDLSAQIIQKPTLHANFTDVVGSFHGALRNAMQSQLQGQRSRDSPNATDSDLETVSLLWDTCCYTLQALEVYQYATQKPLKAEMPMRHQSCASYLVRACALYSSNLTESQISNQRKQGVQLYDTIFNQKGNSVLEWDCFRMLVQLNFTVPNLLIASDERKTMLPCGSMFDFYILQTCFLANMTKAIILFDLEKEQARRRDIDEEQQYVDQLPTNIRDNMTTFYCNHNLAWLSLSRQQNDSEQLSVPTTMLAHLVKYVPRQMSSFLRCACLFYRCITDVDFPDSFPTDQPDRFELMCQYLGLDAQLGVYFDMESVYPTIMQSFASHPHISGQFLDYADMCLICGTMLCGQSYCCQPELGRQQVGACTHHAHFCGAEVGIFLRIRDCQVVYLSPAKGCFLQPPYLDEYGETDQGLRRGNPLRLYKPAYDRIYLQWLGHNLHEEIARLNENASVTVTQWQHM</sequence>
<dbReference type="FunCoup" id="B4JN26">
    <property type="interactions" value="1341"/>
</dbReference>
<keyword evidence="7 10" id="KW-0862">Zinc</keyword>
<feature type="region of interest" description="Disordered" evidence="11">
    <location>
        <begin position="1000"/>
        <end position="1031"/>
    </location>
</feature>
<dbReference type="SUPFAM" id="SSF54736">
    <property type="entry name" value="ClpS-like"/>
    <property type="match status" value="1"/>
</dbReference>
<gene>
    <name evidence="13" type="primary">Dgri\GH24736</name>
    <name evidence="13" type="ORF">Dgri_GH24736</name>
</gene>
<dbReference type="eggNOG" id="KOG1140">
    <property type="taxonomic scope" value="Eukaryota"/>
</dbReference>
<keyword evidence="6 10" id="KW-0833">Ubl conjugation pathway</keyword>
<dbReference type="GO" id="GO:0016567">
    <property type="term" value="P:protein ubiquitination"/>
    <property type="evidence" value="ECO:0007669"/>
    <property type="project" value="UniProtKB-UniRule"/>
</dbReference>
<evidence type="ECO:0000256" key="10">
    <source>
        <dbReference type="RuleBase" id="RU366018"/>
    </source>
</evidence>
<dbReference type="CDD" id="cd16482">
    <property type="entry name" value="RING-H2_UBR1-like"/>
    <property type="match status" value="1"/>
</dbReference>
<keyword evidence="5 10" id="KW-0863">Zinc-finger</keyword>
<feature type="compositionally biased region" description="Basic and acidic residues" evidence="11">
    <location>
        <begin position="1021"/>
        <end position="1031"/>
    </location>
</feature>
<dbReference type="FunFam" id="2.10.110.30:FF:000001">
    <property type="entry name" value="E3 ubiquitin-protein ligase UBR2 isoform 1"/>
    <property type="match status" value="1"/>
</dbReference>
<evidence type="ECO:0000256" key="1">
    <source>
        <dbReference type="ARBA" id="ARBA00000900"/>
    </source>
</evidence>
<dbReference type="Pfam" id="PF18995">
    <property type="entry name" value="PRT6_C"/>
    <property type="match status" value="2"/>
</dbReference>
<dbReference type="PROSITE" id="PS51157">
    <property type="entry name" value="ZF_UBR"/>
    <property type="match status" value="1"/>
</dbReference>
<dbReference type="InterPro" id="IPR042065">
    <property type="entry name" value="E3_ELL-like"/>
</dbReference>
<dbReference type="SUPFAM" id="SSF46785">
    <property type="entry name" value="Winged helix' DNA-binding domain"/>
    <property type="match status" value="1"/>
</dbReference>
<dbReference type="PANTHER" id="PTHR21497">
    <property type="entry name" value="UBIQUITIN LIGASE E3 ALPHA-RELATED"/>
    <property type="match status" value="1"/>
</dbReference>
<dbReference type="OrthoDB" id="26387at2759"/>
<evidence type="ECO:0000313" key="13">
    <source>
        <dbReference type="EMBL" id="EDV92119.1"/>
    </source>
</evidence>
<comment type="catalytic activity">
    <reaction evidence="1 10">
        <text>S-ubiquitinyl-[E2 ubiquitin-conjugating enzyme]-L-cysteine + [acceptor protein]-L-lysine = [E2 ubiquitin-conjugating enzyme]-L-cysteine + N(6)-ubiquitinyl-[acceptor protein]-L-lysine.</text>
        <dbReference type="EC" id="2.3.2.27"/>
    </reaction>
</comment>
<dbReference type="PhylomeDB" id="B4JN26"/>
<dbReference type="GO" id="GO:0071596">
    <property type="term" value="P:ubiquitin-dependent protein catabolic process via the N-end rule pathway"/>
    <property type="evidence" value="ECO:0007669"/>
    <property type="project" value="UniProtKB-UniRule"/>
</dbReference>
<evidence type="ECO:0000256" key="2">
    <source>
        <dbReference type="ARBA" id="ARBA00004906"/>
    </source>
</evidence>
<name>B4JN26_DROGR</name>
<dbReference type="InterPro" id="IPR055194">
    <property type="entry name" value="UBR1-like_WH"/>
</dbReference>
<comment type="function">
    <text evidence="10">Ubiquitin ligase protein which is a component of the N-end rule pathway. Recognizes and binds to proteins bearing specific N-terminal residues that are destabilizing according to the N-end rule, leading to their ubiquitination and subsequent degradation.</text>
</comment>
<dbReference type="InterPro" id="IPR039164">
    <property type="entry name" value="UBR1-like"/>
</dbReference>